<evidence type="ECO:0000256" key="10">
    <source>
        <dbReference type="SAM" id="Phobius"/>
    </source>
</evidence>
<evidence type="ECO:0000313" key="12">
    <source>
        <dbReference type="EMBL" id="OGG67896.1"/>
    </source>
</evidence>
<gene>
    <name evidence="12" type="ORF">A3C95_00150</name>
</gene>
<evidence type="ECO:0000259" key="11">
    <source>
        <dbReference type="Pfam" id="PF02096"/>
    </source>
</evidence>
<feature type="transmembrane region" description="Helical" evidence="10">
    <location>
        <begin position="96"/>
        <end position="117"/>
    </location>
</feature>
<dbReference type="PANTHER" id="PTHR12428:SF65">
    <property type="entry name" value="CYTOCHROME C OXIDASE ASSEMBLY PROTEIN COX18, MITOCHONDRIAL"/>
    <property type="match status" value="1"/>
</dbReference>
<dbReference type="Proteomes" id="UP000177107">
    <property type="component" value="Unassembled WGS sequence"/>
</dbReference>
<feature type="transmembrane region" description="Helical" evidence="10">
    <location>
        <begin position="5"/>
        <end position="25"/>
    </location>
</feature>
<dbReference type="GO" id="GO:0015031">
    <property type="term" value="P:protein transport"/>
    <property type="evidence" value="ECO:0007669"/>
    <property type="project" value="UniProtKB-KW"/>
</dbReference>
<evidence type="ECO:0000256" key="3">
    <source>
        <dbReference type="ARBA" id="ARBA00022475"/>
    </source>
</evidence>
<keyword evidence="5" id="KW-0653">Protein transport</keyword>
<dbReference type="GO" id="GO:0032977">
    <property type="term" value="F:membrane insertase activity"/>
    <property type="evidence" value="ECO:0007669"/>
    <property type="project" value="InterPro"/>
</dbReference>
<dbReference type="GO" id="GO:0051205">
    <property type="term" value="P:protein insertion into membrane"/>
    <property type="evidence" value="ECO:0007669"/>
    <property type="project" value="TreeGrafter"/>
</dbReference>
<evidence type="ECO:0000256" key="9">
    <source>
        <dbReference type="RuleBase" id="RU003945"/>
    </source>
</evidence>
<keyword evidence="7 10" id="KW-0472">Membrane</keyword>
<sequence length="247" mass="27651">MISSFFNAVFYNPIYNLLVALIAAIPGGDVGIAVIILTLFVRLVLLPFSLSAARTQRAMRLLEPKLAELREKHKDNKEEQAVKTLELYRTERVNPFASILTVFIQIPVLLALFWVFYYEPFATLDTVRLYAFTPTPDVVQGSLFGLIPMAEKSIVLALLAGVTQYLQAMFALSRAPHPTGTGMQADFNRVMTLQMRYVFPILIAVIAYTTSAAIALYFVTTNIAGALQEWYVRKKIAVPRSERVAPQ</sequence>
<feature type="domain" description="Membrane insertase YidC/Oxa/ALB C-terminal" evidence="11">
    <location>
        <begin position="31"/>
        <end position="234"/>
    </location>
</feature>
<evidence type="ECO:0000256" key="7">
    <source>
        <dbReference type="ARBA" id="ARBA00023136"/>
    </source>
</evidence>
<keyword evidence="4 9" id="KW-0812">Transmembrane</keyword>
<dbReference type="STRING" id="1798499.A3C95_00150"/>
<evidence type="ECO:0000256" key="5">
    <source>
        <dbReference type="ARBA" id="ARBA00022927"/>
    </source>
</evidence>
<evidence type="ECO:0000256" key="4">
    <source>
        <dbReference type="ARBA" id="ARBA00022692"/>
    </source>
</evidence>
<evidence type="ECO:0000256" key="1">
    <source>
        <dbReference type="ARBA" id="ARBA00004651"/>
    </source>
</evidence>
<dbReference type="InterPro" id="IPR001708">
    <property type="entry name" value="YidC/ALB3/OXA1/COX18"/>
</dbReference>
<proteinExistence type="inferred from homology"/>
<comment type="similarity">
    <text evidence="9">Belongs to the OXA1/ALB3/YidC family.</text>
</comment>
<comment type="subcellular location">
    <subcellularLocation>
        <location evidence="1">Cell membrane</location>
        <topology evidence="1">Multi-pass membrane protein</topology>
    </subcellularLocation>
    <subcellularLocation>
        <location evidence="9">Membrane</location>
        <topology evidence="9">Multi-pass membrane protein</topology>
    </subcellularLocation>
</comment>
<dbReference type="GO" id="GO:0005886">
    <property type="term" value="C:plasma membrane"/>
    <property type="evidence" value="ECO:0007669"/>
    <property type="project" value="UniProtKB-SubCell"/>
</dbReference>
<feature type="transmembrane region" description="Helical" evidence="10">
    <location>
        <begin position="197"/>
        <end position="219"/>
    </location>
</feature>
<name>A0A1F6E2P3_9BACT</name>
<evidence type="ECO:0000313" key="13">
    <source>
        <dbReference type="Proteomes" id="UP000177107"/>
    </source>
</evidence>
<evidence type="ECO:0000256" key="8">
    <source>
        <dbReference type="ARBA" id="ARBA00023186"/>
    </source>
</evidence>
<keyword evidence="6 10" id="KW-1133">Transmembrane helix</keyword>
<feature type="transmembrane region" description="Helical" evidence="10">
    <location>
        <begin position="31"/>
        <end position="50"/>
    </location>
</feature>
<dbReference type="EMBL" id="MFLM01000019">
    <property type="protein sequence ID" value="OGG67896.1"/>
    <property type="molecule type" value="Genomic_DNA"/>
</dbReference>
<keyword evidence="3" id="KW-1003">Cell membrane</keyword>
<dbReference type="AlphaFoldDB" id="A0A1F6E2P3"/>
<keyword evidence="2" id="KW-0813">Transport</keyword>
<dbReference type="InterPro" id="IPR028055">
    <property type="entry name" value="YidC/Oxa/ALB_C"/>
</dbReference>
<organism evidence="12 13">
    <name type="scientific">Candidatus Kaiserbacteria bacterium RIFCSPHIGHO2_02_FULL_56_30</name>
    <dbReference type="NCBI Taxonomy" id="1798499"/>
    <lineage>
        <taxon>Bacteria</taxon>
        <taxon>Candidatus Kaiseribacteriota</taxon>
    </lineage>
</organism>
<comment type="caution">
    <text evidence="12">The sequence shown here is derived from an EMBL/GenBank/DDBJ whole genome shotgun (WGS) entry which is preliminary data.</text>
</comment>
<dbReference type="NCBIfam" id="TIGR03592">
    <property type="entry name" value="yidC_oxa1_cterm"/>
    <property type="match status" value="1"/>
</dbReference>
<evidence type="ECO:0000256" key="6">
    <source>
        <dbReference type="ARBA" id="ARBA00022989"/>
    </source>
</evidence>
<dbReference type="Pfam" id="PF02096">
    <property type="entry name" value="60KD_IMP"/>
    <property type="match status" value="1"/>
</dbReference>
<dbReference type="CDD" id="cd20070">
    <property type="entry name" value="5TM_YidC_Alb3"/>
    <property type="match status" value="1"/>
</dbReference>
<keyword evidence="8" id="KW-0143">Chaperone</keyword>
<accession>A0A1F6E2P3</accession>
<reference evidence="12 13" key="1">
    <citation type="journal article" date="2016" name="Nat. Commun.">
        <title>Thousands of microbial genomes shed light on interconnected biogeochemical processes in an aquifer system.</title>
        <authorList>
            <person name="Anantharaman K."/>
            <person name="Brown C.T."/>
            <person name="Hug L.A."/>
            <person name="Sharon I."/>
            <person name="Castelle C.J."/>
            <person name="Probst A.J."/>
            <person name="Thomas B.C."/>
            <person name="Singh A."/>
            <person name="Wilkins M.J."/>
            <person name="Karaoz U."/>
            <person name="Brodie E.L."/>
            <person name="Williams K.H."/>
            <person name="Hubbard S.S."/>
            <person name="Banfield J.F."/>
        </authorList>
    </citation>
    <scope>NUCLEOTIDE SEQUENCE [LARGE SCALE GENOMIC DNA]</scope>
</reference>
<evidence type="ECO:0000256" key="2">
    <source>
        <dbReference type="ARBA" id="ARBA00022448"/>
    </source>
</evidence>
<dbReference type="PANTHER" id="PTHR12428">
    <property type="entry name" value="OXA1"/>
    <property type="match status" value="1"/>
</dbReference>
<protein>
    <recommendedName>
        <fullName evidence="11">Membrane insertase YidC/Oxa/ALB C-terminal domain-containing protein</fullName>
    </recommendedName>
</protein>
<dbReference type="InterPro" id="IPR047196">
    <property type="entry name" value="YidC_ALB_C"/>
</dbReference>